<dbReference type="EMBL" id="AHHD01000467">
    <property type="protein sequence ID" value="EKG11684.1"/>
    <property type="molecule type" value="Genomic_DNA"/>
</dbReference>
<comment type="caution">
    <text evidence="1">The sequence shown here is derived from an EMBL/GenBank/DDBJ whole genome shotgun (WGS) entry which is preliminary data.</text>
</comment>
<proteinExistence type="predicted"/>
<evidence type="ECO:0000313" key="1">
    <source>
        <dbReference type="EMBL" id="EKG11684.1"/>
    </source>
</evidence>
<dbReference type="VEuPathDB" id="FungiDB:MPH_11177"/>
<sequence length="104" mass="11168">MRSGGGLTVSWTENTWSDSKNLFINTRTGAYAAAKIASSATGYTSTGFMFYGRTLFLSGSSGMTSLFYATPVDSHNITDVLKWNSDSKHDVISTPVALRTLPSS</sequence>
<evidence type="ECO:0000313" key="2">
    <source>
        <dbReference type="Proteomes" id="UP000007129"/>
    </source>
</evidence>
<dbReference type="AlphaFoldDB" id="K2RNB1"/>
<name>K2RNB1_MACPH</name>
<dbReference type="InParanoid" id="K2RNB1"/>
<dbReference type="OrthoDB" id="5230873at2759"/>
<gene>
    <name evidence="1" type="ORF">MPH_11177</name>
</gene>
<reference evidence="1 2" key="1">
    <citation type="journal article" date="2012" name="BMC Genomics">
        <title>Tools to kill: Genome of one of the most destructive plant pathogenic fungi Macrophomina phaseolina.</title>
        <authorList>
            <person name="Islam M.S."/>
            <person name="Haque M.S."/>
            <person name="Islam M.M."/>
            <person name="Emdad E.M."/>
            <person name="Halim A."/>
            <person name="Hossen Q.M.M."/>
            <person name="Hossain M.Z."/>
            <person name="Ahmed B."/>
            <person name="Rahim S."/>
            <person name="Rahman M.S."/>
            <person name="Alam M.M."/>
            <person name="Hou S."/>
            <person name="Wan X."/>
            <person name="Saito J.A."/>
            <person name="Alam M."/>
        </authorList>
    </citation>
    <scope>NUCLEOTIDE SEQUENCE [LARGE SCALE GENOMIC DNA]</scope>
    <source>
        <strain evidence="1 2">MS6</strain>
    </source>
</reference>
<dbReference type="HOGENOM" id="CLU_2250643_0_0_1"/>
<dbReference type="Proteomes" id="UP000007129">
    <property type="component" value="Unassembled WGS sequence"/>
</dbReference>
<protein>
    <submittedName>
        <fullName evidence="1">Uncharacterized protein</fullName>
    </submittedName>
</protein>
<organism evidence="1 2">
    <name type="scientific">Macrophomina phaseolina (strain MS6)</name>
    <name type="common">Charcoal rot fungus</name>
    <dbReference type="NCBI Taxonomy" id="1126212"/>
    <lineage>
        <taxon>Eukaryota</taxon>
        <taxon>Fungi</taxon>
        <taxon>Dikarya</taxon>
        <taxon>Ascomycota</taxon>
        <taxon>Pezizomycotina</taxon>
        <taxon>Dothideomycetes</taxon>
        <taxon>Dothideomycetes incertae sedis</taxon>
        <taxon>Botryosphaeriales</taxon>
        <taxon>Botryosphaeriaceae</taxon>
        <taxon>Macrophomina</taxon>
    </lineage>
</organism>
<accession>K2RNB1</accession>